<sequence length="185" mass="20801">MGSVNQNEWMFNFNSNLKCAEDAERIMLPRPLYCCCYFSLRIGTLAAALLLALTCLVSIVYTICTIPEIAVGNILIILYKTCAALVFVGSFVGALKRRSWVVRWFSRFLLMHYIVEIGLAFVDLRTSTLLLGQLENVYISSFIGVVFVPVFVHGFFSTSFYAEQLNERPGRVTTEDCLYGASPHP</sequence>
<comment type="caution">
    <text evidence="1">The sequence shown here is derived from an EMBL/GenBank/DDBJ whole genome shotgun (WGS) entry which is preliminary data.</text>
</comment>
<gene>
    <name evidence="1" type="ORF">DSO57_1014144</name>
</gene>
<accession>A0ACC2S7F8</accession>
<evidence type="ECO:0000313" key="2">
    <source>
        <dbReference type="Proteomes" id="UP001165960"/>
    </source>
</evidence>
<proteinExistence type="predicted"/>
<keyword evidence="2" id="KW-1185">Reference proteome</keyword>
<organism evidence="1 2">
    <name type="scientific">Entomophthora muscae</name>
    <dbReference type="NCBI Taxonomy" id="34485"/>
    <lineage>
        <taxon>Eukaryota</taxon>
        <taxon>Fungi</taxon>
        <taxon>Fungi incertae sedis</taxon>
        <taxon>Zoopagomycota</taxon>
        <taxon>Entomophthoromycotina</taxon>
        <taxon>Entomophthoromycetes</taxon>
        <taxon>Entomophthorales</taxon>
        <taxon>Entomophthoraceae</taxon>
        <taxon>Entomophthora</taxon>
    </lineage>
</organism>
<name>A0ACC2S7F8_9FUNG</name>
<evidence type="ECO:0000313" key="1">
    <source>
        <dbReference type="EMBL" id="KAJ9058260.1"/>
    </source>
</evidence>
<protein>
    <submittedName>
        <fullName evidence="1">Uncharacterized protein</fullName>
    </submittedName>
</protein>
<dbReference type="EMBL" id="QTSX02005733">
    <property type="protein sequence ID" value="KAJ9058260.1"/>
    <property type="molecule type" value="Genomic_DNA"/>
</dbReference>
<reference evidence="1" key="1">
    <citation type="submission" date="2022-04" db="EMBL/GenBank/DDBJ databases">
        <title>Genome of the entomopathogenic fungus Entomophthora muscae.</title>
        <authorList>
            <person name="Elya C."/>
            <person name="Lovett B.R."/>
            <person name="Lee E."/>
            <person name="Macias A.M."/>
            <person name="Hajek A.E."/>
            <person name="De Bivort B.L."/>
            <person name="Kasson M.T."/>
            <person name="De Fine Licht H.H."/>
            <person name="Stajich J.E."/>
        </authorList>
    </citation>
    <scope>NUCLEOTIDE SEQUENCE</scope>
    <source>
        <strain evidence="1">Berkeley</strain>
    </source>
</reference>
<dbReference type="Proteomes" id="UP001165960">
    <property type="component" value="Unassembled WGS sequence"/>
</dbReference>